<dbReference type="Proteomes" id="UP000783742">
    <property type="component" value="Unassembled WGS sequence"/>
</dbReference>
<organism evidence="2 3">
    <name type="scientific">Peptoniphilus ovalis</name>
    <dbReference type="NCBI Taxonomy" id="2841503"/>
    <lineage>
        <taxon>Bacteria</taxon>
        <taxon>Bacillati</taxon>
        <taxon>Bacillota</taxon>
        <taxon>Tissierellia</taxon>
        <taxon>Tissierellales</taxon>
        <taxon>Peptoniphilaceae</taxon>
        <taxon>Peptoniphilus</taxon>
    </lineage>
</organism>
<keyword evidence="3" id="KW-1185">Reference proteome</keyword>
<comment type="caution">
    <text evidence="2">The sequence shown here is derived from an EMBL/GenBank/DDBJ whole genome shotgun (WGS) entry which is preliminary data.</text>
</comment>
<reference evidence="2 3" key="1">
    <citation type="submission" date="2021-06" db="EMBL/GenBank/DDBJ databases">
        <authorList>
            <person name="Sun Q."/>
            <person name="Li D."/>
        </authorList>
    </citation>
    <scope>NUCLEOTIDE SEQUENCE [LARGE SCALE GENOMIC DNA]</scope>
    <source>
        <strain evidence="2 3">MSJ-1</strain>
    </source>
</reference>
<sequence length="322" mass="34929">MNNILTYVELKDSAPVKLSLETLSKASEIAKENSKESIALLLEKISDDEIKNLQNAGADKIVIVERESYNMEEYSNVIFEISKKYEIEDVFIPGTLDGKDIAANVAAKFDTVSVTNVMDIEVENDGIKYTTPAYGATVLNISTIKKAPRIITTRSGAFNKREDLNGKGEVVEENIEKLADLKAIIRDIVTSNEAEINLEDAPIIIACGRGASSDEIFPLVKELADAFDAPISGTRPVIDDGVLPKNSQIGQSGKIVSPKLYIGCGVSGAVQHVSGIENSDFIIAINKDEDAPIFNIADIGIVGDCAKILPLFIEEVKKIRNN</sequence>
<gene>
    <name evidence="2" type="ORF">KQI68_03345</name>
</gene>
<evidence type="ECO:0000259" key="1">
    <source>
        <dbReference type="SMART" id="SM00893"/>
    </source>
</evidence>
<protein>
    <submittedName>
        <fullName evidence="2">Electron transfer flavoprotein subunit alpha/FixB family protein</fullName>
    </submittedName>
</protein>
<dbReference type="SMART" id="SM00893">
    <property type="entry name" value="ETF"/>
    <property type="match status" value="1"/>
</dbReference>
<evidence type="ECO:0000313" key="2">
    <source>
        <dbReference type="EMBL" id="MBU5668870.1"/>
    </source>
</evidence>
<dbReference type="Pfam" id="PF00766">
    <property type="entry name" value="ETF_alpha"/>
    <property type="match status" value="1"/>
</dbReference>
<dbReference type="InterPro" id="IPR014730">
    <property type="entry name" value="ETF_a/b_N"/>
</dbReference>
<accession>A0ABS6FFC9</accession>
<dbReference type="PANTHER" id="PTHR43153">
    <property type="entry name" value="ELECTRON TRANSFER FLAVOPROTEIN ALPHA"/>
    <property type="match status" value="1"/>
</dbReference>
<evidence type="ECO:0000313" key="3">
    <source>
        <dbReference type="Proteomes" id="UP000783742"/>
    </source>
</evidence>
<proteinExistence type="predicted"/>
<dbReference type="Pfam" id="PF01012">
    <property type="entry name" value="ETF"/>
    <property type="match status" value="1"/>
</dbReference>
<dbReference type="PIRSF" id="PIRSF000089">
    <property type="entry name" value="Electra_flavoP_a"/>
    <property type="match status" value="1"/>
</dbReference>
<dbReference type="InterPro" id="IPR001308">
    <property type="entry name" value="ETF_a/FixB"/>
</dbReference>
<dbReference type="PANTHER" id="PTHR43153:SF1">
    <property type="entry name" value="ELECTRON TRANSFER FLAVOPROTEIN SUBUNIT ALPHA, MITOCHONDRIAL"/>
    <property type="match status" value="1"/>
</dbReference>
<dbReference type="EMBL" id="JAHLQO010000002">
    <property type="protein sequence ID" value="MBU5668870.1"/>
    <property type="molecule type" value="Genomic_DNA"/>
</dbReference>
<feature type="domain" description="Electron transfer flavoprotein alpha/beta-subunit N-terminal" evidence="1">
    <location>
        <begin position="4"/>
        <end position="185"/>
    </location>
</feature>
<dbReference type="RefSeq" id="WP_216548712.1">
    <property type="nucleotide sequence ID" value="NZ_JAHLQO010000002.1"/>
</dbReference>
<dbReference type="InterPro" id="IPR014731">
    <property type="entry name" value="ETF_asu_C"/>
</dbReference>
<name>A0ABS6FFC9_9FIRM</name>